<gene>
    <name evidence="1" type="ORF">CSB93_0761</name>
</gene>
<evidence type="ECO:0000313" key="1">
    <source>
        <dbReference type="EMBL" id="AVK05215.1"/>
    </source>
</evidence>
<keyword evidence="2" id="KW-1185">Reference proteome</keyword>
<reference evidence="1 2" key="1">
    <citation type="submission" date="2018-02" db="EMBL/GenBank/DDBJ databases">
        <title>FDA/CDC Antimicrobial Resistant Isolate Bank Genome Sequencing.</title>
        <authorList>
            <person name="Benahmed F.H."/>
            <person name="Lutgring J.D."/>
            <person name="Yoo B."/>
            <person name="Machado M."/>
            <person name="Brown A."/>
            <person name="McAllister G."/>
            <person name="Perry A."/>
            <person name="Halpin A.L."/>
            <person name="Vavikolanu K."/>
            <person name="Ott S."/>
            <person name="Zhao X."/>
            <person name="Tallon L.J."/>
            <person name="Sadzewicz L."/>
            <person name="Aluvathingal J."/>
            <person name="Nadendla S."/>
            <person name="Voskania-kordi A."/>
            <person name="Simonyan V."/>
            <person name="Patel J."/>
            <person name="Shawar R.M."/>
        </authorList>
    </citation>
    <scope>NUCLEOTIDE SEQUENCE [LARGE SCALE GENOMIC DNA]</scope>
    <source>
        <strain evidence="1 2">AR_0356</strain>
    </source>
</reference>
<accession>A0A2R3ITH4</accession>
<dbReference type="Proteomes" id="UP000238390">
    <property type="component" value="Chromosome"/>
</dbReference>
<protein>
    <submittedName>
        <fullName evidence="1">Uncharacterized protein</fullName>
    </submittedName>
</protein>
<dbReference type="AlphaFoldDB" id="A0A2R3ITH4"/>
<sequence>MTWAPVTMRWPAQTTRWLDDLGAAQQLASGELAGTAERLRGLQDLATTNPGPVAGAAKAAITAGRSAMASTLGEVPACLAVTPFLAGVGQGQGNQRFLSAPNLLQQLADKLLQPQRDDQEQYALVLLFLGTRYDQLAATLARFNALLPVPDLQRAECRAASLARLELEKWIMPRTTPGPRWQDLPLDRCTITRAAQQSLSGQLAVLEGYTADSSPMAELGALAQRKQALQASKDNALQALREQLANGVADGTMQARLVGPGNAVELRRQLLQGEAPGHEWVLCAGLALVGSLSGLAFVRELVGLDP</sequence>
<evidence type="ECO:0000313" key="2">
    <source>
        <dbReference type="Proteomes" id="UP000238390"/>
    </source>
</evidence>
<dbReference type="EMBL" id="CP027169">
    <property type="protein sequence ID" value="AVK05215.1"/>
    <property type="molecule type" value="Genomic_DNA"/>
</dbReference>
<dbReference type="RefSeq" id="WP_058146441.1">
    <property type="nucleotide sequence ID" value="NZ_CP027169.1"/>
</dbReference>
<organism evidence="1 2">
    <name type="scientific">Pseudomonas paraeruginosa</name>
    <dbReference type="NCBI Taxonomy" id="2994495"/>
    <lineage>
        <taxon>Bacteria</taxon>
        <taxon>Pseudomonadati</taxon>
        <taxon>Pseudomonadota</taxon>
        <taxon>Gammaproteobacteria</taxon>
        <taxon>Pseudomonadales</taxon>
        <taxon>Pseudomonadaceae</taxon>
        <taxon>Pseudomonas</taxon>
    </lineage>
</organism>
<proteinExistence type="predicted"/>
<name>A0A2R3ITH4_9PSED</name>